<protein>
    <submittedName>
        <fullName evidence="3">UDP-glucuronate 4-epimerase</fullName>
    </submittedName>
</protein>
<dbReference type="OrthoDB" id="9802815at2"/>
<keyword evidence="1" id="KW-0520">NAD</keyword>
<dbReference type="EMBL" id="QJKI01000008">
    <property type="protein sequence ID" value="PXX79186.1"/>
    <property type="molecule type" value="Genomic_DNA"/>
</dbReference>
<dbReference type="PRINTS" id="PR01713">
    <property type="entry name" value="NUCEPIMERASE"/>
</dbReference>
<evidence type="ECO:0000313" key="3">
    <source>
        <dbReference type="EMBL" id="PXX79186.1"/>
    </source>
</evidence>
<comment type="caution">
    <text evidence="3">The sequence shown here is derived from an EMBL/GenBank/DDBJ whole genome shotgun (WGS) entry which is preliminary data.</text>
</comment>
<dbReference type="CDD" id="cd05253">
    <property type="entry name" value="UDP_GE_SDE_e"/>
    <property type="match status" value="1"/>
</dbReference>
<dbReference type="SUPFAM" id="SSF51735">
    <property type="entry name" value="NAD(P)-binding Rossmann-fold domains"/>
    <property type="match status" value="1"/>
</dbReference>
<sequence>MKVLLTGAAGFIGRATAEALLKAGHQVVAVDNLNDYYAVSLKHARLATLREQPGLQFYPLDVADWPALDALFAEQRPDAVIHLAAQAGVRYSIQNPHAYAQSNLLGMTHILEACRQHPVQHLVYASSSSVYGKNAKAPFAEDDRTDQPVSFYAASKKANEVMAASYSHLYQLPATGLRFFTVYGPWGRPDMAPWLFTEAILRGEPIKVFNHGRLQRDFTYIDDIVEGILRVLAQLPQGDCPHTLYNIGNHQPVELMTFISTIEQALGREAEKIYLPMQDGDVPITYADTQKLRDAVGFSPDTPLADGMRRFVDWYRAYHQC</sequence>
<name>A0A318KU16_9NEIS</name>
<keyword evidence="4" id="KW-1185">Reference proteome</keyword>
<evidence type="ECO:0000256" key="1">
    <source>
        <dbReference type="ARBA" id="ARBA00023027"/>
    </source>
</evidence>
<dbReference type="Proteomes" id="UP000247555">
    <property type="component" value="Unassembled WGS sequence"/>
</dbReference>
<accession>A0A318KU16</accession>
<dbReference type="PANTHER" id="PTHR43574">
    <property type="entry name" value="EPIMERASE-RELATED"/>
    <property type="match status" value="1"/>
</dbReference>
<dbReference type="RefSeq" id="WP_110390643.1">
    <property type="nucleotide sequence ID" value="NZ_QJKI01000008.1"/>
</dbReference>
<evidence type="ECO:0000259" key="2">
    <source>
        <dbReference type="Pfam" id="PF01370"/>
    </source>
</evidence>
<dbReference type="AlphaFoldDB" id="A0A318KU16"/>
<dbReference type="Pfam" id="PF01370">
    <property type="entry name" value="Epimerase"/>
    <property type="match status" value="1"/>
</dbReference>
<evidence type="ECO:0000313" key="4">
    <source>
        <dbReference type="Proteomes" id="UP000247555"/>
    </source>
</evidence>
<proteinExistence type="predicted"/>
<dbReference type="InterPro" id="IPR001509">
    <property type="entry name" value="Epimerase_deHydtase"/>
</dbReference>
<feature type="domain" description="NAD-dependent epimerase/dehydratase" evidence="2">
    <location>
        <begin position="3"/>
        <end position="248"/>
    </location>
</feature>
<organism evidence="3 4">
    <name type="scientific">Rivihabitans pingtungensis</name>
    <dbReference type="NCBI Taxonomy" id="1054498"/>
    <lineage>
        <taxon>Bacteria</taxon>
        <taxon>Pseudomonadati</taxon>
        <taxon>Pseudomonadota</taxon>
        <taxon>Betaproteobacteria</taxon>
        <taxon>Neisseriales</taxon>
        <taxon>Aquaspirillaceae</taxon>
        <taxon>Rivihabitans</taxon>
    </lineage>
</organism>
<dbReference type="Gene3D" id="3.40.50.720">
    <property type="entry name" value="NAD(P)-binding Rossmann-like Domain"/>
    <property type="match status" value="1"/>
</dbReference>
<gene>
    <name evidence="3" type="ORF">DFR34_10877</name>
</gene>
<dbReference type="InterPro" id="IPR036291">
    <property type="entry name" value="NAD(P)-bd_dom_sf"/>
</dbReference>
<reference evidence="3 4" key="1">
    <citation type="submission" date="2018-05" db="EMBL/GenBank/DDBJ databases">
        <title>Genomic Encyclopedia of Type Strains, Phase IV (KMG-IV): sequencing the most valuable type-strain genomes for metagenomic binning, comparative biology and taxonomic classification.</title>
        <authorList>
            <person name="Goeker M."/>
        </authorList>
    </citation>
    <scope>NUCLEOTIDE SEQUENCE [LARGE SCALE GENOMIC DNA]</scope>
    <source>
        <strain evidence="3 4">DSM 29661</strain>
    </source>
</reference>